<proteinExistence type="predicted"/>
<protein>
    <submittedName>
        <fullName evidence="1">Uncharacterized protein</fullName>
    </submittedName>
</protein>
<evidence type="ECO:0000313" key="2">
    <source>
        <dbReference type="Proteomes" id="UP000225182"/>
    </source>
</evidence>
<name>A0A2A8R712_BACCE</name>
<accession>A0A2A8R712</accession>
<reference evidence="1 2" key="1">
    <citation type="submission" date="2017-09" db="EMBL/GenBank/DDBJ databases">
        <title>Large-scale bioinformatics analysis of Bacillus genomes uncovers conserved roles of natural products in bacterial physiology.</title>
        <authorList>
            <consortium name="Agbiome Team Llc"/>
            <person name="Bleich R.M."/>
            <person name="Grubbs K.J."/>
            <person name="Santa Maria K.C."/>
            <person name="Allen S.E."/>
            <person name="Farag S."/>
            <person name="Shank E.A."/>
            <person name="Bowers A."/>
        </authorList>
    </citation>
    <scope>NUCLEOTIDE SEQUENCE [LARGE SCALE GENOMIC DNA]</scope>
    <source>
        <strain evidence="1 2">AFS076905</strain>
    </source>
</reference>
<dbReference type="EMBL" id="NUYN01000022">
    <property type="protein sequence ID" value="PFN24784.1"/>
    <property type="molecule type" value="Genomic_DNA"/>
</dbReference>
<gene>
    <name evidence="1" type="ORF">COJ50_13855</name>
</gene>
<evidence type="ECO:0000313" key="1">
    <source>
        <dbReference type="EMBL" id="PFN24784.1"/>
    </source>
</evidence>
<comment type="caution">
    <text evidence="1">The sequence shown here is derived from an EMBL/GenBank/DDBJ whole genome shotgun (WGS) entry which is preliminary data.</text>
</comment>
<dbReference type="Proteomes" id="UP000225182">
    <property type="component" value="Unassembled WGS sequence"/>
</dbReference>
<sequence>MFFLYIKNVRKNDVYTSIPKNANFYTKNELFLKNKDWLRLQLLNCLIYNCSFAKVNTGIHIHNWREKDEYTCNVRLF</sequence>
<dbReference type="AlphaFoldDB" id="A0A2A8R712"/>
<organism evidence="1 2">
    <name type="scientific">Bacillus cereus</name>
    <dbReference type="NCBI Taxonomy" id="1396"/>
    <lineage>
        <taxon>Bacteria</taxon>
        <taxon>Bacillati</taxon>
        <taxon>Bacillota</taxon>
        <taxon>Bacilli</taxon>
        <taxon>Bacillales</taxon>
        <taxon>Bacillaceae</taxon>
        <taxon>Bacillus</taxon>
        <taxon>Bacillus cereus group</taxon>
    </lineage>
</organism>